<gene>
    <name evidence="1" type="ORF">O181_068208</name>
</gene>
<reference evidence="1" key="1">
    <citation type="submission" date="2021-03" db="EMBL/GenBank/DDBJ databases">
        <title>Draft genome sequence of rust myrtle Austropuccinia psidii MF-1, a brazilian biotype.</title>
        <authorList>
            <person name="Quecine M.C."/>
            <person name="Pachon D.M.R."/>
            <person name="Bonatelli M.L."/>
            <person name="Correr F.H."/>
            <person name="Franceschini L.M."/>
            <person name="Leite T.F."/>
            <person name="Margarido G.R.A."/>
            <person name="Almeida C.A."/>
            <person name="Ferrarezi J.A."/>
            <person name="Labate C.A."/>
        </authorList>
    </citation>
    <scope>NUCLEOTIDE SEQUENCE</scope>
    <source>
        <strain evidence="1">MF-1</strain>
    </source>
</reference>
<dbReference type="Proteomes" id="UP000765509">
    <property type="component" value="Unassembled WGS sequence"/>
</dbReference>
<evidence type="ECO:0000313" key="2">
    <source>
        <dbReference type="Proteomes" id="UP000765509"/>
    </source>
</evidence>
<comment type="caution">
    <text evidence="1">The sequence shown here is derived from an EMBL/GenBank/DDBJ whole genome shotgun (WGS) entry which is preliminary data.</text>
</comment>
<dbReference type="EMBL" id="AVOT02034397">
    <property type="protein sequence ID" value="MBW0528493.1"/>
    <property type="molecule type" value="Genomic_DNA"/>
</dbReference>
<sequence>MWRKAHETAASCIAKENEYNKKRYYETHREPNLKEGDQVLIDRENAVEVQLTEEFSRKHPVFPVSLVKHYHQTGEDKFPYKRKNPNSKEIVEVEDSPGPVKETIKARKIRLNGKDHRKYLIIFENQTADKDKWVAEDAMPDGDLHLIRLRPSRRAEQSHQ</sequence>
<dbReference type="OrthoDB" id="4360000at2759"/>
<proteinExistence type="predicted"/>
<protein>
    <submittedName>
        <fullName evidence="1">Uncharacterized protein</fullName>
    </submittedName>
</protein>
<keyword evidence="2" id="KW-1185">Reference proteome</keyword>
<organism evidence="1 2">
    <name type="scientific">Austropuccinia psidii MF-1</name>
    <dbReference type="NCBI Taxonomy" id="1389203"/>
    <lineage>
        <taxon>Eukaryota</taxon>
        <taxon>Fungi</taxon>
        <taxon>Dikarya</taxon>
        <taxon>Basidiomycota</taxon>
        <taxon>Pucciniomycotina</taxon>
        <taxon>Pucciniomycetes</taxon>
        <taxon>Pucciniales</taxon>
        <taxon>Sphaerophragmiaceae</taxon>
        <taxon>Austropuccinia</taxon>
    </lineage>
</organism>
<name>A0A9Q3F015_9BASI</name>
<dbReference type="AlphaFoldDB" id="A0A9Q3F015"/>
<accession>A0A9Q3F015</accession>
<evidence type="ECO:0000313" key="1">
    <source>
        <dbReference type="EMBL" id="MBW0528493.1"/>
    </source>
</evidence>